<organism evidence="4 5">
    <name type="scientific">Corallococcus llansteffanensis</name>
    <dbReference type="NCBI Taxonomy" id="2316731"/>
    <lineage>
        <taxon>Bacteria</taxon>
        <taxon>Pseudomonadati</taxon>
        <taxon>Myxococcota</taxon>
        <taxon>Myxococcia</taxon>
        <taxon>Myxococcales</taxon>
        <taxon>Cystobacterineae</taxon>
        <taxon>Myxococcaceae</taxon>
        <taxon>Corallococcus</taxon>
    </lineage>
</organism>
<protein>
    <submittedName>
        <fullName evidence="4">SDR family oxidoreductase</fullName>
    </submittedName>
</protein>
<dbReference type="InterPro" id="IPR002347">
    <property type="entry name" value="SDR_fam"/>
</dbReference>
<dbReference type="AlphaFoldDB" id="A0A3A8PV72"/>
<dbReference type="PANTHER" id="PTHR43477">
    <property type="entry name" value="DIHYDROANTICAPSIN 7-DEHYDROGENASE"/>
    <property type="match status" value="1"/>
</dbReference>
<evidence type="ECO:0000313" key="4">
    <source>
        <dbReference type="EMBL" id="RKH58920.1"/>
    </source>
</evidence>
<reference evidence="5" key="1">
    <citation type="submission" date="2018-09" db="EMBL/GenBank/DDBJ databases">
        <authorList>
            <person name="Livingstone P.G."/>
            <person name="Whitworth D.E."/>
        </authorList>
    </citation>
    <scope>NUCLEOTIDE SEQUENCE [LARGE SCALE GENOMIC DNA]</scope>
    <source>
        <strain evidence="5">CA051B</strain>
    </source>
</reference>
<comment type="similarity">
    <text evidence="1">Belongs to the short-chain dehydrogenases/reductases (SDR) family.</text>
</comment>
<evidence type="ECO:0000256" key="2">
    <source>
        <dbReference type="ARBA" id="ARBA00023002"/>
    </source>
</evidence>
<evidence type="ECO:0000256" key="1">
    <source>
        <dbReference type="ARBA" id="ARBA00006484"/>
    </source>
</evidence>
<dbReference type="InterPro" id="IPR036291">
    <property type="entry name" value="NAD(P)-bd_dom_sf"/>
</dbReference>
<proteinExistence type="inferred from homology"/>
<dbReference type="PRINTS" id="PR00081">
    <property type="entry name" value="GDHRDH"/>
</dbReference>
<dbReference type="EMBL" id="RAWB01000145">
    <property type="protein sequence ID" value="RKH58920.1"/>
    <property type="molecule type" value="Genomic_DNA"/>
</dbReference>
<dbReference type="GO" id="GO:0016491">
    <property type="term" value="F:oxidoreductase activity"/>
    <property type="evidence" value="ECO:0007669"/>
    <property type="project" value="UniProtKB-KW"/>
</dbReference>
<sequence length="290" mass="31080">MRAPPRTTPGPQHPEATAPRGPSDPRWALILGASSGTGAAIAEAVARTPGLNVFGVHRGRYAEAASRMEASVREAGRDVLLRQADASTPESAEAGADALLTHAGPRSVKLFVHAIAGAAVGRFLSEGPDRLHPRRVQRTFDCMAHSFVYWTQAMVQRDLLAPDARLLGLQNPLDETHLGNTGLISASKAALEMYVRHLAMELGPRGHRVNLLKFGTVMTPALSHVYSPEALAQLEQRHAAMTPAGRMCTVEEVARFVTVLTGDDAGWFNGATIDFTGGMTLRLMDLVLNP</sequence>
<accession>A0A3A8PV72</accession>
<dbReference type="PANTHER" id="PTHR43477:SF1">
    <property type="entry name" value="DIHYDROANTICAPSIN 7-DEHYDROGENASE"/>
    <property type="match status" value="1"/>
</dbReference>
<feature type="compositionally biased region" description="Pro residues" evidence="3">
    <location>
        <begin position="1"/>
        <end position="12"/>
    </location>
</feature>
<evidence type="ECO:0000313" key="5">
    <source>
        <dbReference type="Proteomes" id="UP000272888"/>
    </source>
</evidence>
<dbReference type="InterPro" id="IPR051122">
    <property type="entry name" value="SDR_DHRS6-like"/>
</dbReference>
<evidence type="ECO:0000256" key="3">
    <source>
        <dbReference type="SAM" id="MobiDB-lite"/>
    </source>
</evidence>
<keyword evidence="2" id="KW-0560">Oxidoreductase</keyword>
<dbReference type="Gene3D" id="3.40.50.720">
    <property type="entry name" value="NAD(P)-binding Rossmann-like Domain"/>
    <property type="match status" value="1"/>
</dbReference>
<keyword evidence="5" id="KW-1185">Reference proteome</keyword>
<comment type="caution">
    <text evidence="4">The sequence shown here is derived from an EMBL/GenBank/DDBJ whole genome shotgun (WGS) entry which is preliminary data.</text>
</comment>
<dbReference type="Pfam" id="PF13561">
    <property type="entry name" value="adh_short_C2"/>
    <property type="match status" value="1"/>
</dbReference>
<gene>
    <name evidence="4" type="ORF">D7V93_15830</name>
</gene>
<name>A0A3A8PV72_9BACT</name>
<dbReference type="SUPFAM" id="SSF51735">
    <property type="entry name" value="NAD(P)-binding Rossmann-fold domains"/>
    <property type="match status" value="1"/>
</dbReference>
<feature type="region of interest" description="Disordered" evidence="3">
    <location>
        <begin position="1"/>
        <end position="25"/>
    </location>
</feature>
<dbReference type="Proteomes" id="UP000272888">
    <property type="component" value="Unassembled WGS sequence"/>
</dbReference>
<dbReference type="RefSeq" id="WP_120644213.1">
    <property type="nucleotide sequence ID" value="NZ_RAWB01000145.1"/>
</dbReference>